<comment type="cofactor">
    <cofactor evidence="2">
        <name>Mg(2+)</name>
        <dbReference type="ChEBI" id="CHEBI:18420"/>
    </cofactor>
</comment>
<dbReference type="GO" id="GO:0005737">
    <property type="term" value="C:cytoplasm"/>
    <property type="evidence" value="ECO:0007669"/>
    <property type="project" value="UniProtKB-SubCell"/>
</dbReference>
<dbReference type="CDD" id="cd07182">
    <property type="entry name" value="RNase_HII_bacteria_HII_like"/>
    <property type="match status" value="1"/>
</dbReference>
<evidence type="ECO:0000256" key="6">
    <source>
        <dbReference type="ARBA" id="ARBA00012180"/>
    </source>
</evidence>
<dbReference type="GO" id="GO:0032299">
    <property type="term" value="C:ribonuclease H2 complex"/>
    <property type="evidence" value="ECO:0007669"/>
    <property type="project" value="TreeGrafter"/>
</dbReference>
<dbReference type="NCBIfam" id="NF000595">
    <property type="entry name" value="PRK00015.1-3"/>
    <property type="match status" value="1"/>
</dbReference>
<evidence type="ECO:0000256" key="13">
    <source>
        <dbReference type="ARBA" id="ARBA00023211"/>
    </source>
</evidence>
<organism evidence="18 19">
    <name type="scientific">Pedobacter hartonius</name>
    <dbReference type="NCBI Taxonomy" id="425514"/>
    <lineage>
        <taxon>Bacteria</taxon>
        <taxon>Pseudomonadati</taxon>
        <taxon>Bacteroidota</taxon>
        <taxon>Sphingobacteriia</taxon>
        <taxon>Sphingobacteriales</taxon>
        <taxon>Sphingobacteriaceae</taxon>
        <taxon>Pedobacter</taxon>
    </lineage>
</organism>
<keyword evidence="8 14" id="KW-0963">Cytoplasm</keyword>
<dbReference type="InterPro" id="IPR012337">
    <property type="entry name" value="RNaseH-like_sf"/>
</dbReference>
<dbReference type="InterPro" id="IPR024567">
    <property type="entry name" value="RNase_HII/HIII_dom"/>
</dbReference>
<feature type="domain" description="RNase H type-2" evidence="17">
    <location>
        <begin position="10"/>
        <end position="200"/>
    </location>
</feature>
<dbReference type="EC" id="3.1.26.4" evidence="6 14"/>
<evidence type="ECO:0000256" key="11">
    <source>
        <dbReference type="ARBA" id="ARBA00022759"/>
    </source>
</evidence>
<dbReference type="HAMAP" id="MF_00052_B">
    <property type="entry name" value="RNase_HII_B"/>
    <property type="match status" value="1"/>
</dbReference>
<dbReference type="GO" id="GO:0043137">
    <property type="term" value="P:DNA replication, removal of RNA primer"/>
    <property type="evidence" value="ECO:0007669"/>
    <property type="project" value="TreeGrafter"/>
</dbReference>
<comment type="catalytic activity">
    <reaction evidence="1 14 15 16">
        <text>Endonucleolytic cleavage to 5'-phosphomonoester.</text>
        <dbReference type="EC" id="3.1.26.4"/>
    </reaction>
</comment>
<evidence type="ECO:0000256" key="12">
    <source>
        <dbReference type="ARBA" id="ARBA00022801"/>
    </source>
</evidence>
<dbReference type="PANTHER" id="PTHR10954:SF18">
    <property type="entry name" value="RIBONUCLEASE HII"/>
    <property type="match status" value="1"/>
</dbReference>
<evidence type="ECO:0000256" key="4">
    <source>
        <dbReference type="ARBA" id="ARBA00004496"/>
    </source>
</evidence>
<keyword evidence="19" id="KW-1185">Reference proteome</keyword>
<keyword evidence="13 14" id="KW-0464">Manganese</keyword>
<dbReference type="EMBL" id="FNRA01000002">
    <property type="protein sequence ID" value="SEA18887.1"/>
    <property type="molecule type" value="Genomic_DNA"/>
</dbReference>
<keyword evidence="12 14" id="KW-0378">Hydrolase</keyword>
<evidence type="ECO:0000256" key="7">
    <source>
        <dbReference type="ARBA" id="ARBA00019179"/>
    </source>
</evidence>
<protein>
    <recommendedName>
        <fullName evidence="7 14">Ribonuclease HII</fullName>
        <shortName evidence="14">RNase HII</shortName>
        <ecNumber evidence="6 14">3.1.26.4</ecNumber>
    </recommendedName>
</protein>
<dbReference type="InterPro" id="IPR036397">
    <property type="entry name" value="RNaseH_sf"/>
</dbReference>
<name>A0A1H3Z5E3_9SPHI</name>
<evidence type="ECO:0000313" key="19">
    <source>
        <dbReference type="Proteomes" id="UP000198850"/>
    </source>
</evidence>
<dbReference type="GO" id="GO:0030145">
    <property type="term" value="F:manganese ion binding"/>
    <property type="evidence" value="ECO:0007669"/>
    <property type="project" value="UniProtKB-UniRule"/>
</dbReference>
<accession>A0A1H3Z5E3</accession>
<evidence type="ECO:0000256" key="14">
    <source>
        <dbReference type="HAMAP-Rule" id="MF_00052"/>
    </source>
</evidence>
<dbReference type="OrthoDB" id="9803420at2"/>
<comment type="cofactor">
    <cofactor evidence="14 15">
        <name>Mn(2+)</name>
        <dbReference type="ChEBI" id="CHEBI:29035"/>
    </cofactor>
    <cofactor evidence="14 15">
        <name>Mg(2+)</name>
        <dbReference type="ChEBI" id="CHEBI:18420"/>
    </cofactor>
    <text evidence="14 15">Manganese or magnesium. Binds 1 divalent metal ion per monomer in the absence of substrate. May bind a second metal ion after substrate binding.</text>
</comment>
<sequence>MLLNCFQLEFLEAGCDEAGRGCLAGPVYAAAVILPPDFIAGELNDSKKLTHNQRAALRLIIEKEAVAWSVASVDNHEIDEINILNASFLAMHRAIEKLSIQPRYLSIDGNRFNAYPDIPHSCIVKGDGKYLNIAAASILAKTHRDEFMDNLSDEFPLYEWKQNKGYPTKVHRSAALLHGLSPYHRKTFNISDPDVFLLADNEV</sequence>
<comment type="similarity">
    <text evidence="5 14 16">Belongs to the RNase HII family.</text>
</comment>
<evidence type="ECO:0000256" key="9">
    <source>
        <dbReference type="ARBA" id="ARBA00022722"/>
    </source>
</evidence>
<reference evidence="18 19" key="1">
    <citation type="submission" date="2016-10" db="EMBL/GenBank/DDBJ databases">
        <authorList>
            <person name="de Groot N.N."/>
        </authorList>
    </citation>
    <scope>NUCLEOTIDE SEQUENCE [LARGE SCALE GENOMIC DNA]</scope>
    <source>
        <strain evidence="18 19">DSM 19033</strain>
    </source>
</reference>
<gene>
    <name evidence="14" type="primary">rnhB</name>
    <name evidence="18" type="ORF">SAMN05443550_102245</name>
</gene>
<comment type="function">
    <text evidence="3 14 16">Endonuclease that specifically degrades the RNA of RNA-DNA hybrids.</text>
</comment>
<dbReference type="SUPFAM" id="SSF53098">
    <property type="entry name" value="Ribonuclease H-like"/>
    <property type="match status" value="1"/>
</dbReference>
<evidence type="ECO:0000256" key="10">
    <source>
        <dbReference type="ARBA" id="ARBA00022723"/>
    </source>
</evidence>
<dbReference type="Gene3D" id="3.30.420.10">
    <property type="entry name" value="Ribonuclease H-like superfamily/Ribonuclease H"/>
    <property type="match status" value="1"/>
</dbReference>
<evidence type="ECO:0000256" key="16">
    <source>
        <dbReference type="RuleBase" id="RU003515"/>
    </source>
</evidence>
<dbReference type="PROSITE" id="PS51975">
    <property type="entry name" value="RNASE_H_2"/>
    <property type="match status" value="1"/>
</dbReference>
<dbReference type="GO" id="GO:0006298">
    <property type="term" value="P:mismatch repair"/>
    <property type="evidence" value="ECO:0007669"/>
    <property type="project" value="TreeGrafter"/>
</dbReference>
<dbReference type="GO" id="GO:0003723">
    <property type="term" value="F:RNA binding"/>
    <property type="evidence" value="ECO:0007669"/>
    <property type="project" value="UniProtKB-UniRule"/>
</dbReference>
<dbReference type="InterPro" id="IPR022898">
    <property type="entry name" value="RNase_HII"/>
</dbReference>
<keyword evidence="9 14" id="KW-0540">Nuclease</keyword>
<keyword evidence="11 14" id="KW-0255">Endonuclease</keyword>
<dbReference type="Proteomes" id="UP000198850">
    <property type="component" value="Unassembled WGS sequence"/>
</dbReference>
<evidence type="ECO:0000256" key="8">
    <source>
        <dbReference type="ARBA" id="ARBA00022490"/>
    </source>
</evidence>
<feature type="binding site" evidence="14 15">
    <location>
        <position position="17"/>
    </location>
    <ligand>
        <name>a divalent metal cation</name>
        <dbReference type="ChEBI" id="CHEBI:60240"/>
    </ligand>
</feature>
<dbReference type="RefSeq" id="WP_090555399.1">
    <property type="nucleotide sequence ID" value="NZ_FNRA01000002.1"/>
</dbReference>
<comment type="subcellular location">
    <subcellularLocation>
        <location evidence="4 14">Cytoplasm</location>
    </subcellularLocation>
</comment>
<dbReference type="Pfam" id="PF01351">
    <property type="entry name" value="RNase_HII"/>
    <property type="match status" value="1"/>
</dbReference>
<evidence type="ECO:0000256" key="2">
    <source>
        <dbReference type="ARBA" id="ARBA00001946"/>
    </source>
</evidence>
<evidence type="ECO:0000256" key="3">
    <source>
        <dbReference type="ARBA" id="ARBA00004065"/>
    </source>
</evidence>
<dbReference type="STRING" id="425514.SAMN05443550_102245"/>
<feature type="binding site" evidence="14 15">
    <location>
        <position position="16"/>
    </location>
    <ligand>
        <name>a divalent metal cation</name>
        <dbReference type="ChEBI" id="CHEBI:60240"/>
    </ligand>
</feature>
<evidence type="ECO:0000259" key="17">
    <source>
        <dbReference type="PROSITE" id="PS51975"/>
    </source>
</evidence>
<evidence type="ECO:0000256" key="15">
    <source>
        <dbReference type="PROSITE-ProRule" id="PRU01319"/>
    </source>
</evidence>
<keyword evidence="10 14" id="KW-0479">Metal-binding</keyword>
<dbReference type="PANTHER" id="PTHR10954">
    <property type="entry name" value="RIBONUCLEASE H2 SUBUNIT A"/>
    <property type="match status" value="1"/>
</dbReference>
<feature type="binding site" evidence="14 15">
    <location>
        <position position="108"/>
    </location>
    <ligand>
        <name>a divalent metal cation</name>
        <dbReference type="ChEBI" id="CHEBI:60240"/>
    </ligand>
</feature>
<evidence type="ECO:0000313" key="18">
    <source>
        <dbReference type="EMBL" id="SEA18887.1"/>
    </source>
</evidence>
<proteinExistence type="inferred from homology"/>
<evidence type="ECO:0000256" key="5">
    <source>
        <dbReference type="ARBA" id="ARBA00007383"/>
    </source>
</evidence>
<dbReference type="InterPro" id="IPR001352">
    <property type="entry name" value="RNase_HII/HIII"/>
</dbReference>
<evidence type="ECO:0000256" key="1">
    <source>
        <dbReference type="ARBA" id="ARBA00000077"/>
    </source>
</evidence>
<dbReference type="GO" id="GO:0004523">
    <property type="term" value="F:RNA-DNA hybrid ribonuclease activity"/>
    <property type="evidence" value="ECO:0007669"/>
    <property type="project" value="UniProtKB-UniRule"/>
</dbReference>
<dbReference type="AlphaFoldDB" id="A0A1H3Z5E3"/>